<dbReference type="GO" id="GO:0004252">
    <property type="term" value="F:serine-type endopeptidase activity"/>
    <property type="evidence" value="ECO:0007669"/>
    <property type="project" value="InterPro"/>
</dbReference>
<feature type="transmembrane region" description="Helical" evidence="7">
    <location>
        <begin position="54"/>
        <end position="77"/>
    </location>
</feature>
<keyword evidence="7" id="KW-0812">Transmembrane</keyword>
<evidence type="ECO:0000313" key="10">
    <source>
        <dbReference type="EMBL" id="ROZ61835.1"/>
    </source>
</evidence>
<dbReference type="Gene3D" id="2.10.109.10">
    <property type="entry name" value="Umud Fragment, subunit A"/>
    <property type="match status" value="1"/>
</dbReference>
<dbReference type="InterPro" id="IPR019758">
    <property type="entry name" value="Pept_S26A_signal_pept_1_CS"/>
</dbReference>
<dbReference type="NCBIfam" id="TIGR02227">
    <property type="entry name" value="sigpep_I_bact"/>
    <property type="match status" value="1"/>
</dbReference>
<evidence type="ECO:0000256" key="8">
    <source>
        <dbReference type="SAM" id="MobiDB-lite"/>
    </source>
</evidence>
<dbReference type="GO" id="GO:0009003">
    <property type="term" value="F:signal peptidase activity"/>
    <property type="evidence" value="ECO:0007669"/>
    <property type="project" value="UniProtKB-EC"/>
</dbReference>
<dbReference type="CDD" id="cd06530">
    <property type="entry name" value="S26_SPase_I"/>
    <property type="match status" value="1"/>
</dbReference>
<dbReference type="RefSeq" id="WP_123826448.1">
    <property type="nucleotide sequence ID" value="NZ_RKMF01000017.1"/>
</dbReference>
<dbReference type="PRINTS" id="PR00727">
    <property type="entry name" value="LEADERPTASE"/>
</dbReference>
<comment type="similarity">
    <text evidence="3 7">Belongs to the peptidase S26 family.</text>
</comment>
<dbReference type="EMBL" id="RKMF01000017">
    <property type="protein sequence ID" value="ROZ61835.1"/>
    <property type="molecule type" value="Genomic_DNA"/>
</dbReference>
<keyword evidence="7" id="KW-0645">Protease</keyword>
<comment type="catalytic activity">
    <reaction evidence="1 7">
        <text>Cleavage of hydrophobic, N-terminal signal or leader sequences from secreted and periplasmic proteins.</text>
        <dbReference type="EC" id="3.4.21.89"/>
    </reaction>
</comment>
<dbReference type="SUPFAM" id="SSF51306">
    <property type="entry name" value="LexA/Signal peptidase"/>
    <property type="match status" value="1"/>
</dbReference>
<organism evidence="10 11">
    <name type="scientific">Kocuria soli</name>
    <dbReference type="NCBI Taxonomy" id="2485125"/>
    <lineage>
        <taxon>Bacteria</taxon>
        <taxon>Bacillati</taxon>
        <taxon>Actinomycetota</taxon>
        <taxon>Actinomycetes</taxon>
        <taxon>Micrococcales</taxon>
        <taxon>Micrococcaceae</taxon>
        <taxon>Kocuria</taxon>
    </lineage>
</organism>
<proteinExistence type="inferred from homology"/>
<evidence type="ECO:0000256" key="4">
    <source>
        <dbReference type="ARBA" id="ARBA00013208"/>
    </source>
</evidence>
<keyword evidence="7" id="KW-1133">Transmembrane helix</keyword>
<dbReference type="InterPro" id="IPR000223">
    <property type="entry name" value="Pept_S26A_signal_pept_1"/>
</dbReference>
<dbReference type="InterPro" id="IPR036286">
    <property type="entry name" value="LexA/Signal_pep-like_sf"/>
</dbReference>
<keyword evidence="11" id="KW-1185">Reference proteome</keyword>
<gene>
    <name evidence="10" type="primary">lepB</name>
    <name evidence="10" type="ORF">EDL96_12015</name>
</gene>
<dbReference type="InterPro" id="IPR019533">
    <property type="entry name" value="Peptidase_S26"/>
</dbReference>
<evidence type="ECO:0000256" key="1">
    <source>
        <dbReference type="ARBA" id="ARBA00000677"/>
    </source>
</evidence>
<evidence type="ECO:0000259" key="9">
    <source>
        <dbReference type="Pfam" id="PF10502"/>
    </source>
</evidence>
<sequence length="265" mass="28835">MSENPTASHGETPDSPINGRSDGTAPEAEQTRRGSKDRKPGTEKESSGGILKEILITVVVVLVISFLVKTFLFRIFFIPSGSMENTLQLDDKIGVNVAQSWYGDLERGDVAVFEDTQGWMPSTGAQTSPVRRGLEFVGLAPDTTTNYLIKRVIGVGGDTVACCDADGRVTVNGVALEEPYLYEGDAASEIPFEVTVPEGEYFMMGDHRSASGDSRYHIEQGTEFIRDEDIVGKAAAIVWPIDRWEGVSSQDDTFARIEKESGSTQ</sequence>
<evidence type="ECO:0000256" key="7">
    <source>
        <dbReference type="RuleBase" id="RU362042"/>
    </source>
</evidence>
<evidence type="ECO:0000256" key="2">
    <source>
        <dbReference type="ARBA" id="ARBA00004401"/>
    </source>
</evidence>
<evidence type="ECO:0000256" key="5">
    <source>
        <dbReference type="ARBA" id="ARBA00022801"/>
    </source>
</evidence>
<evidence type="ECO:0000256" key="6">
    <source>
        <dbReference type="PIRSR" id="PIRSR600223-1"/>
    </source>
</evidence>
<dbReference type="GO" id="GO:0006465">
    <property type="term" value="P:signal peptide processing"/>
    <property type="evidence" value="ECO:0007669"/>
    <property type="project" value="InterPro"/>
</dbReference>
<dbReference type="PROSITE" id="PS00761">
    <property type="entry name" value="SPASE_I_3"/>
    <property type="match status" value="1"/>
</dbReference>
<dbReference type="OrthoDB" id="9815782at2"/>
<reference evidence="10 11" key="1">
    <citation type="submission" date="2018-10" db="EMBL/GenBank/DDBJ databases">
        <title>Kocuria sp. M5W7-7, whole genome shotgun sequence.</title>
        <authorList>
            <person name="Tuo L."/>
        </authorList>
    </citation>
    <scope>NUCLEOTIDE SEQUENCE [LARGE SCALE GENOMIC DNA]</scope>
    <source>
        <strain evidence="10 11">M5W7-7</strain>
    </source>
</reference>
<comment type="caution">
    <text evidence="10">The sequence shown here is derived from an EMBL/GenBank/DDBJ whole genome shotgun (WGS) entry which is preliminary data.</text>
</comment>
<feature type="active site" evidence="6">
    <location>
        <position position="150"/>
    </location>
</feature>
<protein>
    <recommendedName>
        <fullName evidence="4 7">Signal peptidase I</fullName>
        <ecNumber evidence="4 7">3.4.21.89</ecNumber>
    </recommendedName>
</protein>
<dbReference type="PANTHER" id="PTHR43390">
    <property type="entry name" value="SIGNAL PEPTIDASE I"/>
    <property type="match status" value="1"/>
</dbReference>
<comment type="subcellular location">
    <subcellularLocation>
        <location evidence="2">Cell membrane</location>
        <topology evidence="2">Single-pass type II membrane protein</topology>
    </subcellularLocation>
    <subcellularLocation>
        <location evidence="7">Membrane</location>
        <topology evidence="7">Single-pass type II membrane protein</topology>
    </subcellularLocation>
</comment>
<dbReference type="PANTHER" id="PTHR43390:SF1">
    <property type="entry name" value="CHLOROPLAST PROCESSING PEPTIDASE"/>
    <property type="match status" value="1"/>
</dbReference>
<feature type="active site" evidence="6">
    <location>
        <position position="82"/>
    </location>
</feature>
<dbReference type="EC" id="3.4.21.89" evidence="4 7"/>
<dbReference type="AlphaFoldDB" id="A0A3N3ZQM9"/>
<keyword evidence="7" id="KW-0472">Membrane</keyword>
<feature type="region of interest" description="Disordered" evidence="8">
    <location>
        <begin position="1"/>
        <end position="46"/>
    </location>
</feature>
<dbReference type="GO" id="GO:0005886">
    <property type="term" value="C:plasma membrane"/>
    <property type="evidence" value="ECO:0007669"/>
    <property type="project" value="UniProtKB-SubCell"/>
</dbReference>
<name>A0A3N3ZQM9_9MICC</name>
<feature type="domain" description="Peptidase S26" evidence="9">
    <location>
        <begin position="52"/>
        <end position="239"/>
    </location>
</feature>
<keyword evidence="5 7" id="KW-0378">Hydrolase</keyword>
<dbReference type="Proteomes" id="UP000270616">
    <property type="component" value="Unassembled WGS sequence"/>
</dbReference>
<evidence type="ECO:0000313" key="11">
    <source>
        <dbReference type="Proteomes" id="UP000270616"/>
    </source>
</evidence>
<accession>A0A3N3ZQM9</accession>
<feature type="compositionally biased region" description="Basic and acidic residues" evidence="8">
    <location>
        <begin position="29"/>
        <end position="46"/>
    </location>
</feature>
<evidence type="ECO:0000256" key="3">
    <source>
        <dbReference type="ARBA" id="ARBA00009370"/>
    </source>
</evidence>
<dbReference type="Pfam" id="PF10502">
    <property type="entry name" value="Peptidase_S26"/>
    <property type="match status" value="1"/>
</dbReference>